<keyword evidence="5 17" id="KW-0812">Transmembrane</keyword>
<dbReference type="AlphaFoldDB" id="A0A2I0X3U0"/>
<evidence type="ECO:0000256" key="18">
    <source>
        <dbReference type="SAM" id="SignalP"/>
    </source>
</evidence>
<accession>A0A2I0X3U0</accession>
<dbReference type="PANTHER" id="PTHR27002">
    <property type="entry name" value="RECEPTOR-LIKE SERINE/THREONINE-PROTEIN KINASE SD1-8"/>
    <property type="match status" value="1"/>
</dbReference>
<dbReference type="PROSITE" id="PS50011">
    <property type="entry name" value="PROTEIN_KINASE_DOM"/>
    <property type="match status" value="1"/>
</dbReference>
<dbReference type="Pfam" id="PF07714">
    <property type="entry name" value="PK_Tyr_Ser-Thr"/>
    <property type="match status" value="1"/>
</dbReference>
<dbReference type="PROSITE" id="PS51473">
    <property type="entry name" value="GNK2"/>
    <property type="match status" value="2"/>
</dbReference>
<evidence type="ECO:0000313" key="22">
    <source>
        <dbReference type="Proteomes" id="UP000233837"/>
    </source>
</evidence>
<evidence type="ECO:0000256" key="5">
    <source>
        <dbReference type="ARBA" id="ARBA00022692"/>
    </source>
</evidence>
<dbReference type="CDD" id="cd23509">
    <property type="entry name" value="Gnk2-like"/>
    <property type="match status" value="2"/>
</dbReference>
<dbReference type="InterPro" id="IPR017441">
    <property type="entry name" value="Protein_kinase_ATP_BS"/>
</dbReference>
<dbReference type="SUPFAM" id="SSF56112">
    <property type="entry name" value="Protein kinase-like (PK-like)"/>
    <property type="match status" value="1"/>
</dbReference>
<dbReference type="GO" id="GO:0005524">
    <property type="term" value="F:ATP binding"/>
    <property type="evidence" value="ECO:0007669"/>
    <property type="project" value="UniProtKB-UniRule"/>
</dbReference>
<dbReference type="SMART" id="SM00220">
    <property type="entry name" value="S_TKc"/>
    <property type="match status" value="1"/>
</dbReference>
<evidence type="ECO:0000256" key="15">
    <source>
        <dbReference type="PROSITE-ProRule" id="PRU10141"/>
    </source>
</evidence>
<dbReference type="GO" id="GO:0004674">
    <property type="term" value="F:protein serine/threonine kinase activity"/>
    <property type="evidence" value="ECO:0007669"/>
    <property type="project" value="UniProtKB-KW"/>
</dbReference>
<feature type="domain" description="Gnk2-homologous" evidence="20">
    <location>
        <begin position="134"/>
        <end position="243"/>
    </location>
</feature>
<keyword evidence="6 18" id="KW-0732">Signal</keyword>
<evidence type="ECO:0000256" key="9">
    <source>
        <dbReference type="ARBA" id="ARBA00022777"/>
    </source>
</evidence>
<evidence type="ECO:0000256" key="10">
    <source>
        <dbReference type="ARBA" id="ARBA00022840"/>
    </source>
</evidence>
<keyword evidence="12 17" id="KW-0472">Membrane</keyword>
<evidence type="ECO:0000313" key="21">
    <source>
        <dbReference type="EMBL" id="PKU82572.1"/>
    </source>
</evidence>
<feature type="compositionally biased region" description="Polar residues" evidence="16">
    <location>
        <begin position="658"/>
        <end position="672"/>
    </location>
</feature>
<evidence type="ECO:0000256" key="12">
    <source>
        <dbReference type="ARBA" id="ARBA00023136"/>
    </source>
</evidence>
<dbReference type="PANTHER" id="PTHR27002:SF1040">
    <property type="entry name" value="OS07G0538400 PROTEIN"/>
    <property type="match status" value="1"/>
</dbReference>
<evidence type="ECO:0000256" key="6">
    <source>
        <dbReference type="ARBA" id="ARBA00022729"/>
    </source>
</evidence>
<dbReference type="EMBL" id="KZ502183">
    <property type="protein sequence ID" value="PKU82572.1"/>
    <property type="molecule type" value="Genomic_DNA"/>
</dbReference>
<evidence type="ECO:0000256" key="1">
    <source>
        <dbReference type="ARBA" id="ARBA00004167"/>
    </source>
</evidence>
<feature type="transmembrane region" description="Helical" evidence="17">
    <location>
        <begin position="284"/>
        <end position="310"/>
    </location>
</feature>
<dbReference type="PROSITE" id="PS00107">
    <property type="entry name" value="PROTEIN_KINASE_ATP"/>
    <property type="match status" value="1"/>
</dbReference>
<dbReference type="GO" id="GO:0005886">
    <property type="term" value="C:plasma membrane"/>
    <property type="evidence" value="ECO:0007669"/>
    <property type="project" value="TreeGrafter"/>
</dbReference>
<dbReference type="InterPro" id="IPR011009">
    <property type="entry name" value="Kinase-like_dom_sf"/>
</dbReference>
<dbReference type="InterPro" id="IPR002902">
    <property type="entry name" value="GNK2"/>
</dbReference>
<keyword evidence="13 21" id="KW-0675">Receptor</keyword>
<evidence type="ECO:0000256" key="4">
    <source>
        <dbReference type="ARBA" id="ARBA00022679"/>
    </source>
</evidence>
<dbReference type="InterPro" id="IPR000719">
    <property type="entry name" value="Prot_kinase_dom"/>
</dbReference>
<dbReference type="PROSITE" id="PS00108">
    <property type="entry name" value="PROTEIN_KINASE_ST"/>
    <property type="match status" value="1"/>
</dbReference>
<feature type="binding site" evidence="15">
    <location>
        <position position="375"/>
    </location>
    <ligand>
        <name>ATP</name>
        <dbReference type="ChEBI" id="CHEBI:30616"/>
    </ligand>
</feature>
<keyword evidence="4" id="KW-0808">Transferase</keyword>
<dbReference type="Proteomes" id="UP000233837">
    <property type="component" value="Unassembled WGS sequence"/>
</dbReference>
<keyword evidence="9 21" id="KW-0418">Kinase</keyword>
<feature type="chain" id="PRO_5014193370" evidence="18">
    <location>
        <begin position="25"/>
        <end position="679"/>
    </location>
</feature>
<dbReference type="InterPro" id="IPR038408">
    <property type="entry name" value="GNK2_sf"/>
</dbReference>
<reference evidence="21 22" key="1">
    <citation type="journal article" date="2016" name="Sci. Rep.">
        <title>The Dendrobium catenatum Lindl. genome sequence provides insights into polysaccharide synthase, floral development and adaptive evolution.</title>
        <authorList>
            <person name="Zhang G.Q."/>
            <person name="Xu Q."/>
            <person name="Bian C."/>
            <person name="Tsai W.C."/>
            <person name="Yeh C.M."/>
            <person name="Liu K.W."/>
            <person name="Yoshida K."/>
            <person name="Zhang L.S."/>
            <person name="Chang S.B."/>
            <person name="Chen F."/>
            <person name="Shi Y."/>
            <person name="Su Y.Y."/>
            <person name="Zhang Y.Q."/>
            <person name="Chen L.J."/>
            <person name="Yin Y."/>
            <person name="Lin M."/>
            <person name="Huang H."/>
            <person name="Deng H."/>
            <person name="Wang Z.W."/>
            <person name="Zhu S.L."/>
            <person name="Zhao X."/>
            <person name="Deng C."/>
            <person name="Niu S.C."/>
            <person name="Huang J."/>
            <person name="Wang M."/>
            <person name="Liu G.H."/>
            <person name="Yang H.J."/>
            <person name="Xiao X.J."/>
            <person name="Hsiao Y.Y."/>
            <person name="Wu W.L."/>
            <person name="Chen Y.Y."/>
            <person name="Mitsuda N."/>
            <person name="Ohme-Takagi M."/>
            <person name="Luo Y.B."/>
            <person name="Van de Peer Y."/>
            <person name="Liu Z.J."/>
        </authorList>
    </citation>
    <scope>NUCLEOTIDE SEQUENCE [LARGE SCALE GENOMIC DNA]</scope>
    <source>
        <tissue evidence="21">The whole plant</tissue>
    </source>
</reference>
<evidence type="ECO:0000256" key="3">
    <source>
        <dbReference type="ARBA" id="ARBA00022553"/>
    </source>
</evidence>
<keyword evidence="3" id="KW-0597">Phosphoprotein</keyword>
<evidence type="ECO:0000256" key="17">
    <source>
        <dbReference type="SAM" id="Phobius"/>
    </source>
</evidence>
<dbReference type="Gene3D" id="3.30.430.20">
    <property type="entry name" value="Gnk2 domain, C-X8-C-X2-C motif"/>
    <property type="match status" value="2"/>
</dbReference>
<evidence type="ECO:0000256" key="13">
    <source>
        <dbReference type="ARBA" id="ARBA00023170"/>
    </source>
</evidence>
<comment type="subcellular location">
    <subcellularLocation>
        <location evidence="1">Membrane</location>
        <topology evidence="1">Single-pass membrane protein</topology>
    </subcellularLocation>
</comment>
<evidence type="ECO:0000256" key="16">
    <source>
        <dbReference type="SAM" id="MobiDB-lite"/>
    </source>
</evidence>
<keyword evidence="7" id="KW-0677">Repeat</keyword>
<sequence>MICITSMALLLPILLSLFASPSAANPLYSICASGNFTRNGTYSSNLNHLMSTLSSNAFATGFATSTTGIVPDCVYGLALCRGDTDIANCRSCISTAISDIQQLCSNNMEATIWYDYCQLRYSNLNFLYVPDVTMNNQFLMYNTMTVSADQMLHFEILTTAMIDNITDLAVRNTSRLVATGEMRLPTADIIYGMVQCTRDLSADECRTCLQGMVGEITKGPLKGMRGGRVMGFWCFMRYEFYKFYDGISMLQLSSSNQTPRPLWPSSPRNNWSTYITYINAGKSMIGHIMTITLPIAVALVLITTAGMCFWTRKAKMKIYREGNVEEITSVESLFFDLPTLEVATTNFSEHNKIGEGGFGSVYRGLLPDGREIAVKRLSVRSRQGLSELKNEFILAAKLRHKNLVRLHGVCLEGQEKLLVYEYLPNKSLDTILFDPRKSELLDWLKRYKIIEGIARGLLYLQEDSNLKIIHRDIKASNILLDEDMNPKISDFGMARLFKGDATHEITSRIAGTYGYMAPEYAIHGHFSIKSDVFSFGVLILEMITGRSSNGFFDDELSENLLSYVWENWSKETIFEIVDQALGKLYQNSELIRCINIGLLCVQEDPARRPTMIEVLVMLNSYSMTLKAPSLPAFLDKGSGIQTGTLSRKFNVYEDDTYRSSSKSMPMSPNGVSISELDPR</sequence>
<gene>
    <name evidence="21" type="primary">CRK10</name>
    <name evidence="21" type="ORF">MA16_Dca019601</name>
</gene>
<keyword evidence="8 15" id="KW-0547">Nucleotide-binding</keyword>
<dbReference type="Gene3D" id="1.10.510.10">
    <property type="entry name" value="Transferase(Phosphotransferase) domain 1"/>
    <property type="match status" value="1"/>
</dbReference>
<dbReference type="GO" id="GO:0009737">
    <property type="term" value="P:response to abscisic acid"/>
    <property type="evidence" value="ECO:0007669"/>
    <property type="project" value="UniProtKB-ARBA"/>
</dbReference>
<keyword evidence="10 15" id="KW-0067">ATP-binding</keyword>
<dbReference type="InterPro" id="IPR008271">
    <property type="entry name" value="Ser/Thr_kinase_AS"/>
</dbReference>
<dbReference type="InterPro" id="IPR001245">
    <property type="entry name" value="Ser-Thr/Tyr_kinase_cat_dom"/>
</dbReference>
<dbReference type="FunFam" id="3.30.200.20:FF:000142">
    <property type="entry name" value="Cysteine-rich receptor-like protein kinase 10"/>
    <property type="match status" value="1"/>
</dbReference>
<dbReference type="Gene3D" id="3.30.200.20">
    <property type="entry name" value="Phosphorylase Kinase, domain 1"/>
    <property type="match status" value="1"/>
</dbReference>
<evidence type="ECO:0000256" key="8">
    <source>
        <dbReference type="ARBA" id="ARBA00022741"/>
    </source>
</evidence>
<evidence type="ECO:0000256" key="11">
    <source>
        <dbReference type="ARBA" id="ARBA00022989"/>
    </source>
</evidence>
<feature type="signal peptide" evidence="18">
    <location>
        <begin position="1"/>
        <end position="24"/>
    </location>
</feature>
<keyword evidence="11 17" id="KW-1133">Transmembrane helix</keyword>
<dbReference type="Pfam" id="PF01657">
    <property type="entry name" value="Stress-antifung"/>
    <property type="match status" value="2"/>
</dbReference>
<feature type="domain" description="Gnk2-homologous" evidence="20">
    <location>
        <begin position="24"/>
        <end position="126"/>
    </location>
</feature>
<keyword evidence="22" id="KW-1185">Reference proteome</keyword>
<evidence type="ECO:0000259" key="20">
    <source>
        <dbReference type="PROSITE" id="PS51473"/>
    </source>
</evidence>
<evidence type="ECO:0000256" key="2">
    <source>
        <dbReference type="ARBA" id="ARBA00022527"/>
    </source>
</evidence>
<organism evidence="21 22">
    <name type="scientific">Dendrobium catenatum</name>
    <dbReference type="NCBI Taxonomy" id="906689"/>
    <lineage>
        <taxon>Eukaryota</taxon>
        <taxon>Viridiplantae</taxon>
        <taxon>Streptophyta</taxon>
        <taxon>Embryophyta</taxon>
        <taxon>Tracheophyta</taxon>
        <taxon>Spermatophyta</taxon>
        <taxon>Magnoliopsida</taxon>
        <taxon>Liliopsida</taxon>
        <taxon>Asparagales</taxon>
        <taxon>Orchidaceae</taxon>
        <taxon>Epidendroideae</taxon>
        <taxon>Malaxideae</taxon>
        <taxon>Dendrobiinae</taxon>
        <taxon>Dendrobium</taxon>
    </lineage>
</organism>
<evidence type="ECO:0000256" key="7">
    <source>
        <dbReference type="ARBA" id="ARBA00022737"/>
    </source>
</evidence>
<evidence type="ECO:0000259" key="19">
    <source>
        <dbReference type="PROSITE" id="PS50011"/>
    </source>
</evidence>
<feature type="domain" description="Protein kinase" evidence="19">
    <location>
        <begin position="347"/>
        <end position="622"/>
    </location>
</feature>
<dbReference type="CDD" id="cd14066">
    <property type="entry name" value="STKc_IRAK"/>
    <property type="match status" value="1"/>
</dbReference>
<evidence type="ECO:0000256" key="14">
    <source>
        <dbReference type="ARBA" id="ARBA00023180"/>
    </source>
</evidence>
<dbReference type="FunFam" id="1.10.510.10:FF:000343">
    <property type="entry name" value="Cysteine-rich receptor-like protein kinase 28"/>
    <property type="match status" value="1"/>
</dbReference>
<proteinExistence type="predicted"/>
<keyword evidence="2" id="KW-0723">Serine/threonine-protein kinase</keyword>
<reference evidence="21 22" key="2">
    <citation type="journal article" date="2017" name="Nature">
        <title>The Apostasia genome and the evolution of orchids.</title>
        <authorList>
            <person name="Zhang G.Q."/>
            <person name="Liu K.W."/>
            <person name="Li Z."/>
            <person name="Lohaus R."/>
            <person name="Hsiao Y.Y."/>
            <person name="Niu S.C."/>
            <person name="Wang J.Y."/>
            <person name="Lin Y.C."/>
            <person name="Xu Q."/>
            <person name="Chen L.J."/>
            <person name="Yoshida K."/>
            <person name="Fujiwara S."/>
            <person name="Wang Z.W."/>
            <person name="Zhang Y.Q."/>
            <person name="Mitsuda N."/>
            <person name="Wang M."/>
            <person name="Liu G.H."/>
            <person name="Pecoraro L."/>
            <person name="Huang H.X."/>
            <person name="Xiao X.J."/>
            <person name="Lin M."/>
            <person name="Wu X.Y."/>
            <person name="Wu W.L."/>
            <person name="Chen Y.Y."/>
            <person name="Chang S.B."/>
            <person name="Sakamoto S."/>
            <person name="Ohme-Takagi M."/>
            <person name="Yagi M."/>
            <person name="Zeng S.J."/>
            <person name="Shen C.Y."/>
            <person name="Yeh C.M."/>
            <person name="Luo Y.B."/>
            <person name="Tsai W.C."/>
            <person name="Van de Peer Y."/>
            <person name="Liu Z.J."/>
        </authorList>
    </citation>
    <scope>NUCLEOTIDE SEQUENCE [LARGE SCALE GENOMIC DNA]</scope>
    <source>
        <tissue evidence="21">The whole plant</tissue>
    </source>
</reference>
<name>A0A2I0X3U0_9ASPA</name>
<protein>
    <submittedName>
        <fullName evidence="21">Cysteine-rich receptor-like protein kinase 10</fullName>
    </submittedName>
</protein>
<feature type="region of interest" description="Disordered" evidence="16">
    <location>
        <begin position="657"/>
        <end position="679"/>
    </location>
</feature>
<keyword evidence="14" id="KW-0325">Glycoprotein</keyword>